<evidence type="ECO:0000313" key="1">
    <source>
        <dbReference type="EMBL" id="OMP83608.1"/>
    </source>
</evidence>
<comment type="caution">
    <text evidence="1">The sequence shown here is derived from an EMBL/GenBank/DDBJ whole genome shotgun (WGS) entry which is preliminary data.</text>
</comment>
<dbReference type="EMBL" id="MSZU01000111">
    <property type="protein sequence ID" value="OMP83608.1"/>
    <property type="molecule type" value="Genomic_DNA"/>
</dbReference>
<sequence length="145" mass="16643">MGRLYDDENALAAWSLIGPNDFTRDQVAEGTTPKLSGPLWYRCANRECDHRWTFADQIYVCRDCMGCMFCENCHTELKAGRMEWRVCGKDHEFLYVPKWDAEAAEKIGKGHVKVGDESIMKIEDWVDKLRREYGIEVPEDGAGST</sequence>
<evidence type="ECO:0000313" key="2">
    <source>
        <dbReference type="Proteomes" id="UP000190776"/>
    </source>
</evidence>
<dbReference type="Proteomes" id="UP000190776">
    <property type="component" value="Unassembled WGS sequence"/>
</dbReference>
<organism evidence="1 2">
    <name type="scientific">Diplodia seriata</name>
    <dbReference type="NCBI Taxonomy" id="420778"/>
    <lineage>
        <taxon>Eukaryota</taxon>
        <taxon>Fungi</taxon>
        <taxon>Dikarya</taxon>
        <taxon>Ascomycota</taxon>
        <taxon>Pezizomycotina</taxon>
        <taxon>Dothideomycetes</taxon>
        <taxon>Dothideomycetes incertae sedis</taxon>
        <taxon>Botryosphaeriales</taxon>
        <taxon>Botryosphaeriaceae</taxon>
        <taxon>Diplodia</taxon>
    </lineage>
</organism>
<proteinExistence type="predicted"/>
<reference evidence="1 2" key="1">
    <citation type="submission" date="2017-01" db="EMBL/GenBank/DDBJ databases">
        <title>Draft genome sequence of Diplodia seriata F98.1, a fungal species involved in grapevine trunk diseases.</title>
        <authorList>
            <person name="Robert-Siegwald G."/>
            <person name="Vallet J."/>
            <person name="Abou-Mansour E."/>
            <person name="Xu J."/>
            <person name="Rey P."/>
            <person name="Bertsch C."/>
            <person name="Rego C."/>
            <person name="Larignon P."/>
            <person name="Fontaine F."/>
            <person name="Lebrun M.-H."/>
        </authorList>
    </citation>
    <scope>NUCLEOTIDE SEQUENCE [LARGE SCALE GENOMIC DNA]</scope>
    <source>
        <strain evidence="1 2">F98.1</strain>
    </source>
</reference>
<name>A0A1S8B8B2_9PEZI</name>
<accession>A0A1S8B8B2</accession>
<protein>
    <submittedName>
        <fullName evidence="1">Uncharacterized protein</fullName>
    </submittedName>
</protein>
<dbReference type="OrthoDB" id="2913095at2759"/>
<gene>
    <name evidence="1" type="ORF">BK809_0004989</name>
</gene>
<dbReference type="AlphaFoldDB" id="A0A1S8B8B2"/>